<feature type="binding site" evidence="6">
    <location>
        <position position="76"/>
    </location>
    <ligand>
        <name>S-adenosyl-L-methionine</name>
        <dbReference type="ChEBI" id="CHEBI:59789"/>
    </ligand>
</feature>
<dbReference type="Pfam" id="PF03705">
    <property type="entry name" value="CheR_N"/>
    <property type="match status" value="1"/>
</dbReference>
<dbReference type="Proteomes" id="UP000319732">
    <property type="component" value="Unassembled WGS sequence"/>
</dbReference>
<dbReference type="InterPro" id="IPR026024">
    <property type="entry name" value="Chemotaxis_MeTrfase_CheR"/>
</dbReference>
<feature type="domain" description="CheR-type methyltransferase" evidence="7">
    <location>
        <begin position="1"/>
        <end position="266"/>
    </location>
</feature>
<keyword evidence="4 5" id="KW-0949">S-adenosyl-L-methionine</keyword>
<dbReference type="AlphaFoldDB" id="A0A545U4A2"/>
<dbReference type="PROSITE" id="PS50123">
    <property type="entry name" value="CHER"/>
    <property type="match status" value="1"/>
</dbReference>
<keyword evidence="2 5" id="KW-0489">Methyltransferase</keyword>
<feature type="binding site" evidence="6">
    <location>
        <position position="72"/>
    </location>
    <ligand>
        <name>S-adenosyl-L-methionine</name>
        <dbReference type="ChEBI" id="CHEBI:59789"/>
    </ligand>
</feature>
<dbReference type="InterPro" id="IPR000780">
    <property type="entry name" value="CheR_MeTrfase"/>
</dbReference>
<feature type="binding site" evidence="6">
    <location>
        <begin position="194"/>
        <end position="195"/>
    </location>
    <ligand>
        <name>S-adenosyl-L-methionine</name>
        <dbReference type="ChEBI" id="CHEBI:59789"/>
    </ligand>
</feature>
<name>A0A545U4A2_9GAMM</name>
<keyword evidence="3 5" id="KW-0808">Transferase</keyword>
<protein>
    <recommendedName>
        <fullName evidence="5">Chemotaxis protein methyltransferase</fullName>
        <ecNumber evidence="5">2.1.1.80</ecNumber>
    </recommendedName>
</protein>
<dbReference type="Gene3D" id="3.40.50.150">
    <property type="entry name" value="Vaccinia Virus protein VP39"/>
    <property type="match status" value="1"/>
</dbReference>
<keyword evidence="9" id="KW-1185">Reference proteome</keyword>
<dbReference type="PRINTS" id="PR00996">
    <property type="entry name" value="CHERMTFRASE"/>
</dbReference>
<evidence type="ECO:0000256" key="6">
    <source>
        <dbReference type="PIRSR" id="PIRSR000410-1"/>
    </source>
</evidence>
<feature type="binding site" evidence="6">
    <location>
        <position position="114"/>
    </location>
    <ligand>
        <name>S-adenosyl-L-methionine</name>
        <dbReference type="ChEBI" id="CHEBI:59789"/>
    </ligand>
</feature>
<evidence type="ECO:0000256" key="2">
    <source>
        <dbReference type="ARBA" id="ARBA00022603"/>
    </source>
</evidence>
<dbReference type="OrthoDB" id="9816309at2"/>
<reference evidence="8 9" key="1">
    <citation type="submission" date="2019-06" db="EMBL/GenBank/DDBJ databases">
        <title>Whole genome sequence for Cellvibrionaceae sp. R142.</title>
        <authorList>
            <person name="Wang G."/>
        </authorList>
    </citation>
    <scope>NUCLEOTIDE SEQUENCE [LARGE SCALE GENOMIC DNA]</scope>
    <source>
        <strain evidence="8 9">R142</strain>
    </source>
</reference>
<dbReference type="EMBL" id="VHSG01000006">
    <property type="protein sequence ID" value="TQV84317.1"/>
    <property type="molecule type" value="Genomic_DNA"/>
</dbReference>
<dbReference type="GO" id="GO:0008983">
    <property type="term" value="F:protein-glutamate O-methyltransferase activity"/>
    <property type="evidence" value="ECO:0007669"/>
    <property type="project" value="UniProtKB-EC"/>
</dbReference>
<dbReference type="Gene3D" id="1.10.155.10">
    <property type="entry name" value="Chemotaxis receptor methyltransferase CheR, N-terminal domain"/>
    <property type="match status" value="1"/>
</dbReference>
<dbReference type="InterPro" id="IPR050903">
    <property type="entry name" value="Bact_Chemotaxis_MeTrfase"/>
</dbReference>
<dbReference type="Pfam" id="PF01739">
    <property type="entry name" value="CheR"/>
    <property type="match status" value="1"/>
</dbReference>
<gene>
    <name evidence="8" type="ORF">FKG94_05805</name>
</gene>
<accession>A0A545U4A2</accession>
<dbReference type="SUPFAM" id="SSF47757">
    <property type="entry name" value="Chemotaxis receptor methyltransferase CheR, N-terminal domain"/>
    <property type="match status" value="1"/>
</dbReference>
<feature type="binding site" evidence="6">
    <location>
        <position position="139"/>
    </location>
    <ligand>
        <name>S-adenosyl-L-methionine</name>
        <dbReference type="ChEBI" id="CHEBI:59789"/>
    </ligand>
</feature>
<feature type="binding site" evidence="6">
    <location>
        <position position="70"/>
    </location>
    <ligand>
        <name>S-adenosyl-L-methionine</name>
        <dbReference type="ChEBI" id="CHEBI:59789"/>
    </ligand>
</feature>
<dbReference type="CDD" id="cd02440">
    <property type="entry name" value="AdoMet_MTases"/>
    <property type="match status" value="1"/>
</dbReference>
<dbReference type="InterPro" id="IPR036804">
    <property type="entry name" value="CheR_N_sf"/>
</dbReference>
<evidence type="ECO:0000313" key="9">
    <source>
        <dbReference type="Proteomes" id="UP000319732"/>
    </source>
</evidence>
<dbReference type="InterPro" id="IPR029063">
    <property type="entry name" value="SAM-dependent_MTases_sf"/>
</dbReference>
<evidence type="ECO:0000256" key="5">
    <source>
        <dbReference type="PIRNR" id="PIRNR000410"/>
    </source>
</evidence>
<dbReference type="PANTHER" id="PTHR24422:SF19">
    <property type="entry name" value="CHEMOTAXIS PROTEIN METHYLTRANSFERASE"/>
    <property type="match status" value="1"/>
</dbReference>
<dbReference type="InterPro" id="IPR022641">
    <property type="entry name" value="CheR_N"/>
</dbReference>
<evidence type="ECO:0000313" key="8">
    <source>
        <dbReference type="EMBL" id="TQV84317.1"/>
    </source>
</evidence>
<sequence>MSDKNFADIKQIAYRQTGITLTDHKKNMIYGRLARRLRSLGLKNFNQYCELIAESGNQEMGDFVNSITTNLTAFFREGHHFEFLEQEVFPALRTKNLPQKRVRIWSAGCSTGEEPYSLSIVMQEHLPTAGWDVRLLATDLDTEVVAHARRGVYSGDRVDSVSEERRQRWFLKGGDDQAKVKPQLQKIITFKPLNLLNPWPFSGPFDVIFCRNVVIYFDKDTQKKLFNRYADILADDGYLFIGHSESLHRVTDRFRSLGRTIYQKVK</sequence>
<feature type="binding site" evidence="6">
    <location>
        <begin position="211"/>
        <end position="212"/>
    </location>
    <ligand>
        <name>S-adenosyl-L-methionine</name>
        <dbReference type="ChEBI" id="CHEBI:59789"/>
    </ligand>
</feature>
<dbReference type="GO" id="GO:0032259">
    <property type="term" value="P:methylation"/>
    <property type="evidence" value="ECO:0007669"/>
    <property type="project" value="UniProtKB-KW"/>
</dbReference>
<proteinExistence type="predicted"/>
<dbReference type="PIRSF" id="PIRSF000410">
    <property type="entry name" value="CheR"/>
    <property type="match status" value="1"/>
</dbReference>
<comment type="function">
    <text evidence="5">Methylation of the membrane-bound methyl-accepting chemotaxis proteins (MCP) to form gamma-glutamyl methyl ester residues in MCP.</text>
</comment>
<comment type="caution">
    <text evidence="8">The sequence shown here is derived from an EMBL/GenBank/DDBJ whole genome shotgun (WGS) entry which is preliminary data.</text>
</comment>
<evidence type="ECO:0000256" key="4">
    <source>
        <dbReference type="ARBA" id="ARBA00022691"/>
    </source>
</evidence>
<dbReference type="SUPFAM" id="SSF53335">
    <property type="entry name" value="S-adenosyl-L-methionine-dependent methyltransferases"/>
    <property type="match status" value="1"/>
</dbReference>
<comment type="catalytic activity">
    <reaction evidence="1 5">
        <text>L-glutamyl-[protein] + S-adenosyl-L-methionine = [protein]-L-glutamate 5-O-methyl ester + S-adenosyl-L-homocysteine</text>
        <dbReference type="Rhea" id="RHEA:24452"/>
        <dbReference type="Rhea" id="RHEA-COMP:10208"/>
        <dbReference type="Rhea" id="RHEA-COMP:10311"/>
        <dbReference type="ChEBI" id="CHEBI:29973"/>
        <dbReference type="ChEBI" id="CHEBI:57856"/>
        <dbReference type="ChEBI" id="CHEBI:59789"/>
        <dbReference type="ChEBI" id="CHEBI:82795"/>
        <dbReference type="EC" id="2.1.1.80"/>
    </reaction>
</comment>
<dbReference type="SMART" id="SM00138">
    <property type="entry name" value="MeTrc"/>
    <property type="match status" value="1"/>
</dbReference>
<evidence type="ECO:0000259" key="7">
    <source>
        <dbReference type="PROSITE" id="PS50123"/>
    </source>
</evidence>
<organism evidence="8 9">
    <name type="scientific">Exilibacterium tricleocarpae</name>
    <dbReference type="NCBI Taxonomy" id="2591008"/>
    <lineage>
        <taxon>Bacteria</taxon>
        <taxon>Pseudomonadati</taxon>
        <taxon>Pseudomonadota</taxon>
        <taxon>Gammaproteobacteria</taxon>
        <taxon>Cellvibrionales</taxon>
        <taxon>Cellvibrionaceae</taxon>
        <taxon>Exilibacterium</taxon>
    </lineage>
</organism>
<dbReference type="EC" id="2.1.1.80" evidence="5"/>
<evidence type="ECO:0000256" key="3">
    <source>
        <dbReference type="ARBA" id="ARBA00022679"/>
    </source>
</evidence>
<evidence type="ECO:0000256" key="1">
    <source>
        <dbReference type="ARBA" id="ARBA00001541"/>
    </source>
</evidence>
<dbReference type="InterPro" id="IPR022642">
    <property type="entry name" value="CheR_C"/>
</dbReference>
<dbReference type="PANTHER" id="PTHR24422">
    <property type="entry name" value="CHEMOTAXIS PROTEIN METHYLTRANSFERASE"/>
    <property type="match status" value="1"/>
</dbReference>